<name>A0A6P1TRI2_9FIRM</name>
<keyword evidence="3 5" id="KW-0732">Signal</keyword>
<dbReference type="GO" id="GO:1901982">
    <property type="term" value="F:maltose binding"/>
    <property type="evidence" value="ECO:0007669"/>
    <property type="project" value="TreeGrafter"/>
</dbReference>
<dbReference type="CDD" id="cd14748">
    <property type="entry name" value="PBP2_UgpB"/>
    <property type="match status" value="1"/>
</dbReference>
<feature type="region of interest" description="Disordered" evidence="4">
    <location>
        <begin position="32"/>
        <end position="64"/>
    </location>
</feature>
<dbReference type="GO" id="GO:0055052">
    <property type="term" value="C:ATP-binding cassette (ABC) transporter complex, substrate-binding subunit-containing"/>
    <property type="evidence" value="ECO:0007669"/>
    <property type="project" value="TreeGrafter"/>
</dbReference>
<gene>
    <name evidence="6" type="ORF">Ana3638_21735</name>
</gene>
<evidence type="ECO:0000256" key="3">
    <source>
        <dbReference type="ARBA" id="ARBA00022729"/>
    </source>
</evidence>
<evidence type="ECO:0000256" key="2">
    <source>
        <dbReference type="ARBA" id="ARBA00022448"/>
    </source>
</evidence>
<organism evidence="6 7">
    <name type="scientific">Anaerocolumna sedimenticola</name>
    <dbReference type="NCBI Taxonomy" id="2696063"/>
    <lineage>
        <taxon>Bacteria</taxon>
        <taxon>Bacillati</taxon>
        <taxon>Bacillota</taxon>
        <taxon>Clostridia</taxon>
        <taxon>Lachnospirales</taxon>
        <taxon>Lachnospiraceae</taxon>
        <taxon>Anaerocolumna</taxon>
    </lineage>
</organism>
<dbReference type="PANTHER" id="PTHR30061">
    <property type="entry name" value="MALTOSE-BINDING PERIPLASMIC PROTEIN"/>
    <property type="match status" value="1"/>
</dbReference>
<dbReference type="PANTHER" id="PTHR30061:SF50">
    <property type="entry name" value="MALTOSE_MALTODEXTRIN-BINDING PERIPLASMIC PROTEIN"/>
    <property type="match status" value="1"/>
</dbReference>
<accession>A0A6P1TRI2</accession>
<evidence type="ECO:0000256" key="5">
    <source>
        <dbReference type="SAM" id="SignalP"/>
    </source>
</evidence>
<dbReference type="Gene3D" id="3.40.190.10">
    <property type="entry name" value="Periplasmic binding protein-like II"/>
    <property type="match status" value="2"/>
</dbReference>
<evidence type="ECO:0000256" key="4">
    <source>
        <dbReference type="SAM" id="MobiDB-lite"/>
    </source>
</evidence>
<evidence type="ECO:0000313" key="6">
    <source>
        <dbReference type="EMBL" id="QHQ63073.1"/>
    </source>
</evidence>
<comment type="similarity">
    <text evidence="1">Belongs to the bacterial solute-binding protein 1 family.</text>
</comment>
<dbReference type="Pfam" id="PF13416">
    <property type="entry name" value="SBP_bac_8"/>
    <property type="match status" value="1"/>
</dbReference>
<dbReference type="RefSeq" id="WP_161839895.1">
    <property type="nucleotide sequence ID" value="NZ_CP048000.1"/>
</dbReference>
<sequence>MKLSMLVKKFTAICLTGVLLFGLTGCGTKTEATTGGTNTNENSAPAEQTAAEGVNNSTAADTAQSDDGMTEITFWYSWTDLIQENNIALTDEFNNTVGKEKGIHVTAEYQGTYDDLHQKLQAAYVAGTTPEVTVMEIASIKTFAMNGVLEPLDSYIQKSGVDMSDFQEGLMKNSYYENACYGLPYLRSTPIMYKNTTMLKAAGLNPKGPSTWDELAQYAKTVHEKTGKYGLSQYSYIWTFEAFMMEHGSSVLNEDETAANLNTAEAKDIVNFFNDLKKDGSAHQISSAESDKLQADIMNQDAAIWFSSTGDLTNNLKIAKDNGFELDTAFIPKAVQYGVPTGGCNLIMTTNITDEEKAASWEFIHWMTEKEQTTKASTNTGYLPSRISAKNSDEMLALYEKIPQFKVALDQLSYSTGRPMNPGYTEAAKAIQDALDAIWVNNQDVDKTLEDLETKVNTLLNE</sequence>
<dbReference type="SUPFAM" id="SSF53850">
    <property type="entry name" value="Periplasmic binding protein-like II"/>
    <property type="match status" value="1"/>
</dbReference>
<keyword evidence="2" id="KW-0813">Transport</keyword>
<dbReference type="Proteomes" id="UP000464314">
    <property type="component" value="Chromosome"/>
</dbReference>
<reference evidence="6 7" key="1">
    <citation type="submission" date="2020-01" db="EMBL/GenBank/DDBJ databases">
        <title>Genome analysis of Anaerocolumna sp. CBA3638.</title>
        <authorList>
            <person name="Kim J."/>
            <person name="Roh S.W."/>
        </authorList>
    </citation>
    <scope>NUCLEOTIDE SEQUENCE [LARGE SCALE GENOMIC DNA]</scope>
    <source>
        <strain evidence="6 7">CBA3638</strain>
    </source>
</reference>
<proteinExistence type="inferred from homology"/>
<dbReference type="AlphaFoldDB" id="A0A6P1TRI2"/>
<dbReference type="PROSITE" id="PS51257">
    <property type="entry name" value="PROKAR_LIPOPROTEIN"/>
    <property type="match status" value="1"/>
</dbReference>
<feature type="chain" id="PRO_5039312724" evidence="5">
    <location>
        <begin position="22"/>
        <end position="462"/>
    </location>
</feature>
<dbReference type="GO" id="GO:0015768">
    <property type="term" value="P:maltose transport"/>
    <property type="evidence" value="ECO:0007669"/>
    <property type="project" value="TreeGrafter"/>
</dbReference>
<dbReference type="EMBL" id="CP048000">
    <property type="protein sequence ID" value="QHQ63073.1"/>
    <property type="molecule type" value="Genomic_DNA"/>
</dbReference>
<keyword evidence="7" id="KW-1185">Reference proteome</keyword>
<dbReference type="KEGG" id="anr:Ana3638_21735"/>
<dbReference type="GO" id="GO:0042956">
    <property type="term" value="P:maltodextrin transmembrane transport"/>
    <property type="evidence" value="ECO:0007669"/>
    <property type="project" value="TreeGrafter"/>
</dbReference>
<feature type="compositionally biased region" description="Polar residues" evidence="4">
    <location>
        <begin position="54"/>
        <end position="64"/>
    </location>
</feature>
<dbReference type="InterPro" id="IPR006059">
    <property type="entry name" value="SBP"/>
</dbReference>
<evidence type="ECO:0000313" key="7">
    <source>
        <dbReference type="Proteomes" id="UP000464314"/>
    </source>
</evidence>
<protein>
    <submittedName>
        <fullName evidence="6">Extracellular solute-binding protein</fullName>
    </submittedName>
</protein>
<evidence type="ECO:0000256" key="1">
    <source>
        <dbReference type="ARBA" id="ARBA00008520"/>
    </source>
</evidence>
<feature type="signal peptide" evidence="5">
    <location>
        <begin position="1"/>
        <end position="21"/>
    </location>
</feature>